<dbReference type="AlphaFoldDB" id="A0A151RHA1"/>
<protein>
    <recommendedName>
        <fullName evidence="2">DUF8039 domain-containing protein</fullName>
    </recommendedName>
</protein>
<dbReference type="InterPro" id="IPR004242">
    <property type="entry name" value="Transposase_21"/>
</dbReference>
<sequence>MIRDVGQESFQQTHSHVYDNLKSDSETPLFPDCTTFTRLSTVLRLMNLKAKYRWSDKIFTKLLELLKLMLPKDNTLLDRHYEAKKVLCPMGLQYKKIHACPNDCILYRKEFETLHKCPCCGLSRYKLKDGGGSSDEDVYEKGGPAKVLWYLPIIPRFKRLFANATDAMNLTWHADNRNCDGMLRHPADSPQWKIIDGLFPDFGSEARNLRLGLASDGMNLFGNLSTNHSSWPVLLSIYNLPPCFSFYTKSQDDNSTMQNSGVTLQAQSMHFSSRNDKNSIVASTSYYGVIEDIWEISYGAFKVPVFKLFYVKDPIDERWSVVLQGRSVHNVDDSTVEFWESLSFSTRMPTKNEEIEQDDVHATRNDHDEGIFCQNRHMDTQSSTAPQGSPAPQDSPAPTVPTSQATSKKKRKPTQMKSLARKRMKGPKISLDVDPTTGIVSGPNKAQFSSYLGTLARDKISILVPSWKEVPQTTKNMIWQDILGVYDISDTNILKSKMLSSVATKFRQHKSYLTREWVHGKYKGKSPSDEYNIDLEEWKKFKEIRNDPSWKLVRKKAQDIQKLNNAPHLLSRGGYELLVRNFMKSEIKRLKEEAIQSGASEDVVIDPPPPPPRHRLWNMARTKSSGEMTSESTNQVAEKINELEEQTLQGSFIPEGRQDILTTALGRPEHPGRVRTAGAGATISNYFGPLSKGSSLSKLSPQDFEALTQQIYIRVTQSLMSKYPNMSAQQSHDVPPVEVDHAMVARASTKGSCPTPSSATIVCNPFGGEPHADISNQCELCIDEIPPRVVAIGRVYEGSLVIHHVPLTNDLVKVVVEQVRDSNAPVPVPTSEVQLVGQALQTFISWPRHLVRDISTMVYIFNHVPPPDRSKPNSDPISDLREASKSLLYGQPFQVICPASLFGVNNHDFKLYISFQDIYELIQREMLNISIIQLWMLYLNQKIEELGHGDLYGFFEPQTIQKSGNKKAESQNYINERIKTSPKQIYLAPYVDQNHWQLLVLCPTNNVAIWFCSLHRKPNVQFKNLIKR</sequence>
<keyword evidence="4" id="KW-1185">Reference proteome</keyword>
<feature type="region of interest" description="Disordered" evidence="1">
    <location>
        <begin position="379"/>
        <end position="431"/>
    </location>
</feature>
<evidence type="ECO:0000313" key="3">
    <source>
        <dbReference type="EMBL" id="KYP41994.1"/>
    </source>
</evidence>
<dbReference type="Gramene" id="C.cajan_34513.t">
    <property type="protein sequence ID" value="C.cajan_34513.t"/>
    <property type="gene ID" value="C.cajan_34513"/>
</dbReference>
<dbReference type="SUPFAM" id="SSF54001">
    <property type="entry name" value="Cysteine proteinases"/>
    <property type="match status" value="1"/>
</dbReference>
<dbReference type="InterPro" id="IPR038765">
    <property type="entry name" value="Papain-like_cys_pep_sf"/>
</dbReference>
<gene>
    <name evidence="3" type="ORF">KK1_036610</name>
</gene>
<dbReference type="InterPro" id="IPR058352">
    <property type="entry name" value="DUF8039"/>
</dbReference>
<evidence type="ECO:0000256" key="1">
    <source>
        <dbReference type="SAM" id="MobiDB-lite"/>
    </source>
</evidence>
<feature type="domain" description="DUF8039" evidence="2">
    <location>
        <begin position="776"/>
        <end position="852"/>
    </location>
</feature>
<dbReference type="Pfam" id="PF26133">
    <property type="entry name" value="DUF8039"/>
    <property type="match status" value="1"/>
</dbReference>
<accession>A0A151RHA1</accession>
<reference evidence="3" key="1">
    <citation type="journal article" date="2012" name="Nat. Biotechnol.">
        <title>Draft genome sequence of pigeonpea (Cajanus cajan), an orphan legume crop of resource-poor farmers.</title>
        <authorList>
            <person name="Varshney R.K."/>
            <person name="Chen W."/>
            <person name="Li Y."/>
            <person name="Bharti A.K."/>
            <person name="Saxena R.K."/>
            <person name="Schlueter J.A."/>
            <person name="Donoghue M.T."/>
            <person name="Azam S."/>
            <person name="Fan G."/>
            <person name="Whaley A.M."/>
            <person name="Farmer A.D."/>
            <person name="Sheridan J."/>
            <person name="Iwata A."/>
            <person name="Tuteja R."/>
            <person name="Penmetsa R.V."/>
            <person name="Wu W."/>
            <person name="Upadhyaya H.D."/>
            <person name="Yang S.P."/>
            <person name="Shah T."/>
            <person name="Saxena K.B."/>
            <person name="Michael T."/>
            <person name="McCombie W.R."/>
            <person name="Yang B."/>
            <person name="Zhang G."/>
            <person name="Yang H."/>
            <person name="Wang J."/>
            <person name="Spillane C."/>
            <person name="Cook D.R."/>
            <person name="May G.D."/>
            <person name="Xu X."/>
            <person name="Jackson S.A."/>
        </authorList>
    </citation>
    <scope>NUCLEOTIDE SEQUENCE [LARGE SCALE GENOMIC DNA]</scope>
</reference>
<dbReference type="PANTHER" id="PTHR33018">
    <property type="entry name" value="OS10G0338966 PROTEIN-RELATED"/>
    <property type="match status" value="1"/>
</dbReference>
<name>A0A151RHA1_CAJCA</name>
<dbReference type="OMA" id="LSANCIM"/>
<dbReference type="Proteomes" id="UP000075243">
    <property type="component" value="Unassembled WGS sequence"/>
</dbReference>
<evidence type="ECO:0000259" key="2">
    <source>
        <dbReference type="Pfam" id="PF26133"/>
    </source>
</evidence>
<dbReference type="PANTHER" id="PTHR33018:SF34">
    <property type="entry name" value="OS02G0472350 PROTEIN"/>
    <property type="match status" value="1"/>
</dbReference>
<dbReference type="Gene3D" id="3.40.395.10">
    <property type="entry name" value="Adenoviral Proteinase, Chain A"/>
    <property type="match status" value="1"/>
</dbReference>
<dbReference type="Pfam" id="PF02992">
    <property type="entry name" value="Transposase_21"/>
    <property type="match status" value="1"/>
</dbReference>
<feature type="compositionally biased region" description="Polar residues" evidence="1">
    <location>
        <begin position="380"/>
        <end position="392"/>
    </location>
</feature>
<proteinExistence type="predicted"/>
<dbReference type="EMBL" id="KQ483740">
    <property type="protein sequence ID" value="KYP41994.1"/>
    <property type="molecule type" value="Genomic_DNA"/>
</dbReference>
<organism evidence="3 4">
    <name type="scientific">Cajanus cajan</name>
    <name type="common">Pigeon pea</name>
    <name type="synonym">Cajanus indicus</name>
    <dbReference type="NCBI Taxonomy" id="3821"/>
    <lineage>
        <taxon>Eukaryota</taxon>
        <taxon>Viridiplantae</taxon>
        <taxon>Streptophyta</taxon>
        <taxon>Embryophyta</taxon>
        <taxon>Tracheophyta</taxon>
        <taxon>Spermatophyta</taxon>
        <taxon>Magnoliopsida</taxon>
        <taxon>eudicotyledons</taxon>
        <taxon>Gunneridae</taxon>
        <taxon>Pentapetalae</taxon>
        <taxon>rosids</taxon>
        <taxon>fabids</taxon>
        <taxon>Fabales</taxon>
        <taxon>Fabaceae</taxon>
        <taxon>Papilionoideae</taxon>
        <taxon>50 kb inversion clade</taxon>
        <taxon>NPAAA clade</taxon>
        <taxon>indigoferoid/millettioid clade</taxon>
        <taxon>Phaseoleae</taxon>
        <taxon>Cajanus</taxon>
    </lineage>
</organism>
<evidence type="ECO:0000313" key="4">
    <source>
        <dbReference type="Proteomes" id="UP000075243"/>
    </source>
</evidence>
<feature type="compositionally biased region" description="Basic residues" evidence="1">
    <location>
        <begin position="407"/>
        <end position="426"/>
    </location>
</feature>